<proteinExistence type="predicted"/>
<dbReference type="PANTHER" id="PTHR43817">
    <property type="entry name" value="GLYCOSYL HYDROLASE"/>
    <property type="match status" value="1"/>
</dbReference>
<accession>A0A1I0SA74</accession>
<feature type="domain" description="Beta-mannosidase-like galactose-binding" evidence="4">
    <location>
        <begin position="909"/>
        <end position="982"/>
    </location>
</feature>
<dbReference type="Gene3D" id="2.60.120.260">
    <property type="entry name" value="Galactose-binding domain-like"/>
    <property type="match status" value="1"/>
</dbReference>
<feature type="region of interest" description="Disordered" evidence="3">
    <location>
        <begin position="832"/>
        <end position="853"/>
    </location>
</feature>
<evidence type="ECO:0000256" key="1">
    <source>
        <dbReference type="ARBA" id="ARBA00022729"/>
    </source>
</evidence>
<dbReference type="InterPro" id="IPR008979">
    <property type="entry name" value="Galactose-bd-like_sf"/>
</dbReference>
<evidence type="ECO:0000256" key="3">
    <source>
        <dbReference type="SAM" id="MobiDB-lite"/>
    </source>
</evidence>
<dbReference type="EMBL" id="FOJG01000002">
    <property type="protein sequence ID" value="SEW53008.1"/>
    <property type="molecule type" value="Genomic_DNA"/>
</dbReference>
<dbReference type="InterPro" id="IPR005490">
    <property type="entry name" value="LD_TPept_cat_dom"/>
</dbReference>
<name>A0A1I0SA74_9BACT</name>
<dbReference type="STRING" id="29529.SAMN04488122_5293"/>
<evidence type="ECO:0000313" key="5">
    <source>
        <dbReference type="EMBL" id="SEW53008.1"/>
    </source>
</evidence>
<evidence type="ECO:0000259" key="4">
    <source>
        <dbReference type="Pfam" id="PF22666"/>
    </source>
</evidence>
<dbReference type="CDD" id="cd16913">
    <property type="entry name" value="YkuD_like"/>
    <property type="match status" value="1"/>
</dbReference>
<gene>
    <name evidence="5" type="ORF">SAMN04488122_5293</name>
</gene>
<feature type="compositionally biased region" description="Polar residues" evidence="3">
    <location>
        <begin position="833"/>
        <end position="847"/>
    </location>
</feature>
<sequence>MIATGPRYYPFSVFGRYLLCRYLLACISGLLCFVRPVTAQTTALRTGFLHPPASAGPGVYWYFMDGNLSKAGITADLEAMKTAGITNVTFLEVNVGIPRGQVDFLSEAWQDIFTHTVRESERLGIEITLGIGPGWSGSGGPWVTAAQSMQHLVASRVNVTGNDKKPLLLPLPSPRNPFFGEGGFTPDLKKQWTDFYEDVAVLAFPTPASATPIPDIDEKALYYRAPYTSVAGVKPYLTAPSTYESLPPSALIAKKQLIDLTKQLRPDGTLNWTVPPGNWTIMRFGVRNNGAVTRPAPFPGLGFEADKLDTTAINAHLDHYIGTLLRKLGKRDPALPGGLKRLHMDSWEMGAQNWTKHFREAFRKRRGYDPLPFYPVYTGSIVESPEISERFLWDLRQTAQELVLENHAGQVKKYAHRNGLSLSIEPYDMNPTADLELGAIADIPMCEFWSKGFGYNSSFSCIEAVSVAHVNGQAMVPSEAFTAENNEGWKQYPGAMKNQGDWAFAAGINRFVFHTFQSQLLPDSLRPGMTMGPYGVHWDRNQTWWPMVGDYHRYLSRCQYILQQGTTVSDILYLTPEGAPHVFLPPASALSGDAVLPDRRGYNFDGCAPGQLYKATVQNGRIVFPGGASYRILVLPAVTTMTPALLEKIRSLVFAGAIVTGIPPQQSPGLSGYPACDTKVQALAKTLWAGGSTGKGKVIYSYAAAGQLYPHYDSTAAILASMGIPQDLTADENIRYTHRRTGNMDIYFVSNRSGAKVNSNAVFRGQAGAPQLWDPMTGAMRMLPEYHTSGSLTSVPLQLEAYESYFIVFAKEGIMGVSESMAKVFEDAKEVATASSSTGNKKTSTPAGSVKMPVSSKNFPEKTTWFSLNGPWQVAFDPKWGGPANCIFDSLQDWTQRPEAGIRYYSGVATYHKTFDLPAGARKQSYLLQLGAVNNLARVILNGKDLGVLWAAPWQIDISNALREKDNQLEITVANLWPNRLIGDEQLPDDGIKDGQWPAWLQKGQPRQSARYTFATWKFYTKDSPLLPSGLLGPVTIQTIEP</sequence>
<dbReference type="NCBIfam" id="NF045579">
    <property type="entry name" value="rhamnoside_JR"/>
    <property type="match status" value="1"/>
</dbReference>
<keyword evidence="6" id="KW-1185">Reference proteome</keyword>
<dbReference type="InterPro" id="IPR054593">
    <property type="entry name" value="Beta-mannosidase-like_N2"/>
</dbReference>
<evidence type="ECO:0000313" key="6">
    <source>
        <dbReference type="Proteomes" id="UP000199310"/>
    </source>
</evidence>
<dbReference type="Pfam" id="PF17132">
    <property type="entry name" value="Glyco_hydro_106"/>
    <property type="match status" value="1"/>
</dbReference>
<keyword evidence="1" id="KW-0732">Signal</keyword>
<dbReference type="Pfam" id="PF22666">
    <property type="entry name" value="Glyco_hydro_2_N2"/>
    <property type="match status" value="1"/>
</dbReference>
<protein>
    <submittedName>
        <fullName evidence="5">Glycosyl hydrolases family 2, sugar binding domain</fullName>
    </submittedName>
</protein>
<dbReference type="PANTHER" id="PTHR43817:SF1">
    <property type="entry name" value="HYDROLASE, FAMILY 43, PUTATIVE (AFU_ORTHOLOGUE AFUA_3G01660)-RELATED"/>
    <property type="match status" value="1"/>
</dbReference>
<dbReference type="GO" id="GO:0004553">
    <property type="term" value="F:hydrolase activity, hydrolyzing O-glycosyl compounds"/>
    <property type="evidence" value="ECO:0007669"/>
    <property type="project" value="UniProtKB-ARBA"/>
</dbReference>
<evidence type="ECO:0000256" key="2">
    <source>
        <dbReference type="ARBA" id="ARBA00022801"/>
    </source>
</evidence>
<dbReference type="OrthoDB" id="9761519at2"/>
<dbReference type="Proteomes" id="UP000199310">
    <property type="component" value="Unassembled WGS sequence"/>
</dbReference>
<dbReference type="GO" id="GO:0016740">
    <property type="term" value="F:transferase activity"/>
    <property type="evidence" value="ECO:0007669"/>
    <property type="project" value="InterPro"/>
</dbReference>
<dbReference type="RefSeq" id="WP_089900085.1">
    <property type="nucleotide sequence ID" value="NZ_FOJG01000002.1"/>
</dbReference>
<keyword evidence="2 5" id="KW-0378">Hydrolase</keyword>
<dbReference type="AlphaFoldDB" id="A0A1I0SA74"/>
<dbReference type="SUPFAM" id="SSF49785">
    <property type="entry name" value="Galactose-binding domain-like"/>
    <property type="match status" value="1"/>
</dbReference>
<reference evidence="6" key="1">
    <citation type="submission" date="2016-10" db="EMBL/GenBank/DDBJ databases">
        <authorList>
            <person name="Varghese N."/>
            <person name="Submissions S."/>
        </authorList>
    </citation>
    <scope>NUCLEOTIDE SEQUENCE [LARGE SCALE GENOMIC DNA]</scope>
    <source>
        <strain evidence="6">DSM 3695</strain>
    </source>
</reference>
<organism evidence="5 6">
    <name type="scientific">Chitinophaga arvensicola</name>
    <dbReference type="NCBI Taxonomy" id="29529"/>
    <lineage>
        <taxon>Bacteria</taxon>
        <taxon>Pseudomonadati</taxon>
        <taxon>Bacteroidota</taxon>
        <taxon>Chitinophagia</taxon>
        <taxon>Chitinophagales</taxon>
        <taxon>Chitinophagaceae</taxon>
        <taxon>Chitinophaga</taxon>
    </lineage>
</organism>